<sequence length="60" mass="6477">CIIGQGIGGHQHSKIESRLAFSGSLLSAKAAAACGFDFFQNKLRENEVKLSHQSPKQYAT</sequence>
<evidence type="ECO:0000313" key="1">
    <source>
        <dbReference type="EMBL" id="TEA41000.1"/>
    </source>
</evidence>
<name>A0A484H122_SOUCH</name>
<proteinExistence type="predicted"/>
<feature type="non-terminal residue" evidence="1">
    <location>
        <position position="1"/>
    </location>
</feature>
<gene>
    <name evidence="1" type="ORF">DBR06_SOUSAS9010029</name>
</gene>
<reference evidence="1 2" key="1">
    <citation type="journal article" date="2018" name="Genomics">
        <title>Molecular footprints of inshore aquatic adaptation in Indo-Pacific humpback dolphin (Sousa chinensis).</title>
        <authorList>
            <person name="Ming Y."/>
            <person name="Jian J."/>
            <person name="Yu F."/>
            <person name="Yu X."/>
            <person name="Wang J."/>
            <person name="Liu W."/>
        </authorList>
    </citation>
    <scope>NUCLEOTIDE SEQUENCE [LARGE SCALE GENOMIC DNA]</scope>
    <source>
        <strain evidence="1">MY-2018</strain>
        <tissue evidence="1">Skin</tissue>
    </source>
</reference>
<dbReference type="EMBL" id="QWLN02001874">
    <property type="protein sequence ID" value="TEA41000.1"/>
    <property type="molecule type" value="Genomic_DNA"/>
</dbReference>
<evidence type="ECO:0000313" key="2">
    <source>
        <dbReference type="Proteomes" id="UP000295264"/>
    </source>
</evidence>
<protein>
    <submittedName>
        <fullName evidence="1">Uncharacterized protein</fullName>
    </submittedName>
</protein>
<accession>A0A484H122</accession>
<organism evidence="1 2">
    <name type="scientific">Sousa chinensis</name>
    <name type="common">Indo-pacific humpbacked dolphin</name>
    <name type="synonym">Steno chinensis</name>
    <dbReference type="NCBI Taxonomy" id="103600"/>
    <lineage>
        <taxon>Eukaryota</taxon>
        <taxon>Metazoa</taxon>
        <taxon>Chordata</taxon>
        <taxon>Craniata</taxon>
        <taxon>Vertebrata</taxon>
        <taxon>Euteleostomi</taxon>
        <taxon>Mammalia</taxon>
        <taxon>Eutheria</taxon>
        <taxon>Laurasiatheria</taxon>
        <taxon>Artiodactyla</taxon>
        <taxon>Whippomorpha</taxon>
        <taxon>Cetacea</taxon>
        <taxon>Odontoceti</taxon>
        <taxon>Delphinidae</taxon>
        <taxon>Sousa</taxon>
    </lineage>
</organism>
<comment type="caution">
    <text evidence="1">The sequence shown here is derived from an EMBL/GenBank/DDBJ whole genome shotgun (WGS) entry which is preliminary data.</text>
</comment>
<keyword evidence="2" id="KW-1185">Reference proteome</keyword>
<dbReference type="AlphaFoldDB" id="A0A484H122"/>
<dbReference type="Proteomes" id="UP000295264">
    <property type="component" value="Unassembled WGS sequence"/>
</dbReference>